<evidence type="ECO:0000313" key="1">
    <source>
        <dbReference type="EMBL" id="KIW33465.1"/>
    </source>
</evidence>
<protein>
    <submittedName>
        <fullName evidence="1">HAD phosphatase, family IIIA</fullName>
    </submittedName>
</protein>
<name>A0A0D2CUB3_9EURO</name>
<proteinExistence type="predicted"/>
<dbReference type="OrthoDB" id="198652at2759"/>
<dbReference type="STRING" id="569365.A0A0D2CUB3"/>
<dbReference type="Gene3D" id="3.40.50.1000">
    <property type="entry name" value="HAD superfamily/HAD-like"/>
    <property type="match status" value="1"/>
</dbReference>
<dbReference type="Pfam" id="PF09419">
    <property type="entry name" value="PGP_phosphatase"/>
    <property type="match status" value="1"/>
</dbReference>
<dbReference type="RefSeq" id="XP_016253681.1">
    <property type="nucleotide sequence ID" value="XM_016386753.1"/>
</dbReference>
<dbReference type="InterPro" id="IPR036412">
    <property type="entry name" value="HAD-like_sf"/>
</dbReference>
<organism evidence="1 2">
    <name type="scientific">Cladophialophora immunda</name>
    <dbReference type="NCBI Taxonomy" id="569365"/>
    <lineage>
        <taxon>Eukaryota</taxon>
        <taxon>Fungi</taxon>
        <taxon>Dikarya</taxon>
        <taxon>Ascomycota</taxon>
        <taxon>Pezizomycotina</taxon>
        <taxon>Eurotiomycetes</taxon>
        <taxon>Chaetothyriomycetidae</taxon>
        <taxon>Chaetothyriales</taxon>
        <taxon>Herpotrichiellaceae</taxon>
        <taxon>Cladophialophora</taxon>
    </lineage>
</organism>
<dbReference type="EMBL" id="KN847040">
    <property type="protein sequence ID" value="KIW33465.1"/>
    <property type="molecule type" value="Genomic_DNA"/>
</dbReference>
<dbReference type="HOGENOM" id="CLU_056221_3_0_1"/>
<dbReference type="InterPro" id="IPR023214">
    <property type="entry name" value="HAD_sf"/>
</dbReference>
<dbReference type="NCBIfam" id="TIGR01668">
    <property type="entry name" value="YqeG_hyp_ppase"/>
    <property type="match status" value="1"/>
</dbReference>
<dbReference type="GO" id="GO:0008962">
    <property type="term" value="F:phosphatidylglycerophosphatase activity"/>
    <property type="evidence" value="ECO:0007669"/>
    <property type="project" value="InterPro"/>
</dbReference>
<sequence>MPLFSNVPALRLTLAYALNEPSCLLPHRTIPTLLPLPLPIGPWLPSVNAAGKKPTIRALVIDKDNTLCPPETVKLHHAYLNKIAKIKESDEFSHNPHSILIVSNTAGSSSAPEHEAEAKQLEKELGLPVLRQHPDRKKPFCGPDILQYFRDHGVTQDPKEIVVVGDRLATDVLLAREMGSWSIWTRDGWRNPEMPGRDYRGFFSRIESRFERFMRGGLGRAAPLPKTVSPP</sequence>
<dbReference type="AlphaFoldDB" id="A0A0D2CUB3"/>
<reference evidence="1 2" key="1">
    <citation type="submission" date="2015-01" db="EMBL/GenBank/DDBJ databases">
        <title>The Genome Sequence of Cladophialophora immunda CBS83496.</title>
        <authorList>
            <consortium name="The Broad Institute Genomics Platform"/>
            <person name="Cuomo C."/>
            <person name="de Hoog S."/>
            <person name="Gorbushina A."/>
            <person name="Stielow B."/>
            <person name="Teixiera M."/>
            <person name="Abouelleil A."/>
            <person name="Chapman S.B."/>
            <person name="Priest M."/>
            <person name="Young S.K."/>
            <person name="Wortman J."/>
            <person name="Nusbaum C."/>
            <person name="Birren B."/>
        </authorList>
    </citation>
    <scope>NUCLEOTIDE SEQUENCE [LARGE SCALE GENOMIC DNA]</scope>
    <source>
        <strain evidence="1 2">CBS 83496</strain>
    </source>
</reference>
<accession>A0A0D2CUB3</accession>
<dbReference type="Proteomes" id="UP000054466">
    <property type="component" value="Unassembled WGS sequence"/>
</dbReference>
<keyword evidence="2" id="KW-1185">Reference proteome</keyword>
<dbReference type="GeneID" id="27339509"/>
<dbReference type="SUPFAM" id="SSF56784">
    <property type="entry name" value="HAD-like"/>
    <property type="match status" value="1"/>
</dbReference>
<dbReference type="InterPro" id="IPR027706">
    <property type="entry name" value="PGP_Pase"/>
</dbReference>
<dbReference type="InterPro" id="IPR010021">
    <property type="entry name" value="PGPP1/Gep4"/>
</dbReference>
<evidence type="ECO:0000313" key="2">
    <source>
        <dbReference type="Proteomes" id="UP000054466"/>
    </source>
</evidence>
<gene>
    <name evidence="1" type="ORF">PV07_00315</name>
</gene>
<dbReference type="VEuPathDB" id="FungiDB:PV07_00315"/>